<evidence type="ECO:0000256" key="3">
    <source>
        <dbReference type="ARBA" id="ARBA00022475"/>
    </source>
</evidence>
<evidence type="ECO:0000256" key="1">
    <source>
        <dbReference type="ARBA" id="ARBA00004651"/>
    </source>
</evidence>
<evidence type="ECO:0000256" key="7">
    <source>
        <dbReference type="SAM" id="Phobius"/>
    </source>
</evidence>
<feature type="transmembrane region" description="Helical" evidence="7">
    <location>
        <begin position="266"/>
        <end position="291"/>
    </location>
</feature>
<keyword evidence="4 7" id="KW-0812">Transmembrane</keyword>
<evidence type="ECO:0000259" key="8">
    <source>
        <dbReference type="Pfam" id="PF03600"/>
    </source>
</evidence>
<feature type="transmembrane region" description="Helical" evidence="7">
    <location>
        <begin position="130"/>
        <end position="152"/>
    </location>
</feature>
<keyword evidence="5 7" id="KW-1133">Transmembrane helix</keyword>
<dbReference type="Pfam" id="PF03600">
    <property type="entry name" value="CitMHS"/>
    <property type="match status" value="1"/>
</dbReference>
<proteinExistence type="predicted"/>
<keyword evidence="10" id="KW-1185">Reference proteome</keyword>
<dbReference type="AlphaFoldDB" id="A0A6M8B5Y5"/>
<evidence type="ECO:0000313" key="10">
    <source>
        <dbReference type="Proteomes" id="UP000505210"/>
    </source>
</evidence>
<dbReference type="GO" id="GO:0005886">
    <property type="term" value="C:plasma membrane"/>
    <property type="evidence" value="ECO:0007669"/>
    <property type="project" value="UniProtKB-SubCell"/>
</dbReference>
<evidence type="ECO:0000313" key="9">
    <source>
        <dbReference type="EMBL" id="QKD82374.1"/>
    </source>
</evidence>
<feature type="transmembrane region" description="Helical" evidence="7">
    <location>
        <begin position="415"/>
        <end position="433"/>
    </location>
</feature>
<feature type="transmembrane region" description="Helical" evidence="7">
    <location>
        <begin position="333"/>
        <end position="360"/>
    </location>
</feature>
<protein>
    <submittedName>
        <fullName evidence="9">Anion transporter</fullName>
    </submittedName>
</protein>
<dbReference type="KEGG" id="theu:HPC62_09430"/>
<organism evidence="9 10">
    <name type="scientific">Thermoleptolyngbya sichuanensis A183</name>
    <dbReference type="NCBI Taxonomy" id="2737172"/>
    <lineage>
        <taxon>Bacteria</taxon>
        <taxon>Bacillati</taxon>
        <taxon>Cyanobacteriota</taxon>
        <taxon>Cyanophyceae</taxon>
        <taxon>Oculatellales</taxon>
        <taxon>Oculatellaceae</taxon>
        <taxon>Thermoleptolyngbya</taxon>
        <taxon>Thermoleptolyngbya sichuanensis</taxon>
    </lineage>
</organism>
<evidence type="ECO:0000256" key="6">
    <source>
        <dbReference type="ARBA" id="ARBA00023136"/>
    </source>
</evidence>
<feature type="domain" description="Citrate transporter-like" evidence="8">
    <location>
        <begin position="63"/>
        <end position="382"/>
    </location>
</feature>
<keyword evidence="2" id="KW-0813">Transport</keyword>
<feature type="transmembrane region" description="Helical" evidence="7">
    <location>
        <begin position="213"/>
        <end position="233"/>
    </location>
</feature>
<feature type="transmembrane region" description="Helical" evidence="7">
    <location>
        <begin position="34"/>
        <end position="55"/>
    </location>
</feature>
<feature type="transmembrane region" description="Helical" evidence="7">
    <location>
        <begin position="67"/>
        <end position="84"/>
    </location>
</feature>
<name>A0A6M8B5Y5_9CYAN</name>
<evidence type="ECO:0000256" key="5">
    <source>
        <dbReference type="ARBA" id="ARBA00022989"/>
    </source>
</evidence>
<dbReference type="PANTHER" id="PTHR43302:SF5">
    <property type="entry name" value="TRANSPORTER ARSB-RELATED"/>
    <property type="match status" value="1"/>
</dbReference>
<feature type="transmembrane region" description="Helical" evidence="7">
    <location>
        <begin position="96"/>
        <end position="123"/>
    </location>
</feature>
<sequence>MRYRCASHPGLTIISPEFWASKPVLYLGIEFRALANWLPVAQAVVIGLTYVGLALGSVPGLRMNRATMAIAGTAALIALGTLSLQEAWQAIDPTTIVFLLSTMIVNAYLRYAGFFQLALLYLIRLTSSPFGLLVALTLGCGALSAVFLNDTIALVFTPLTVSLAQTLSLNPIPYLLALAAATNIGSVATLNGNPQNILVGSFSGIAYAEFARVMIPIALIGLLLQIGLLGWMYPEVRSLKPRPYVPTFRPRAYGPLLRKTLMVSSLMLAAFVVGLPLAESALVAAGVLLITRRIKPQRVLQDVDWGLLVIFSGLFVLTRSLQSFNLLSGLLPWIAHPVGLVSVTTILSNLISNVPAVLLLQSLIAREDSQSWLLLAVSSTLAGNLTLFGAVANLITAEAAASQGFSLSFWTHLRFGLPLTLATLAIATAWVLWQG</sequence>
<dbReference type="Proteomes" id="UP000505210">
    <property type="component" value="Chromosome"/>
</dbReference>
<keyword evidence="6 7" id="KW-0472">Membrane</keyword>
<dbReference type="GO" id="GO:0055085">
    <property type="term" value="P:transmembrane transport"/>
    <property type="evidence" value="ECO:0007669"/>
    <property type="project" value="InterPro"/>
</dbReference>
<gene>
    <name evidence="9" type="ORF">HPC62_09430</name>
</gene>
<feature type="transmembrane region" description="Helical" evidence="7">
    <location>
        <begin position="372"/>
        <end position="395"/>
    </location>
</feature>
<dbReference type="EMBL" id="CP053661">
    <property type="protein sequence ID" value="QKD82374.1"/>
    <property type="molecule type" value="Genomic_DNA"/>
</dbReference>
<keyword evidence="3" id="KW-1003">Cell membrane</keyword>
<dbReference type="CDD" id="cd01117">
    <property type="entry name" value="YbiR_permease"/>
    <property type="match status" value="1"/>
</dbReference>
<accession>A0A6M8B5Y5</accession>
<dbReference type="InterPro" id="IPR004680">
    <property type="entry name" value="Cit_transptr-like_dom"/>
</dbReference>
<evidence type="ECO:0000256" key="2">
    <source>
        <dbReference type="ARBA" id="ARBA00022448"/>
    </source>
</evidence>
<evidence type="ECO:0000256" key="4">
    <source>
        <dbReference type="ARBA" id="ARBA00022692"/>
    </source>
</evidence>
<reference evidence="9 10" key="1">
    <citation type="submission" date="2020-05" db="EMBL/GenBank/DDBJ databases">
        <title>Complete genome sequence of of a novel Thermoleptolyngbya strain isolated from hot springs of Ganzi, Sichuan China.</title>
        <authorList>
            <person name="Tang J."/>
            <person name="Daroch M."/>
            <person name="Li L."/>
            <person name="Waleron K."/>
            <person name="Waleron M."/>
            <person name="Waleron M."/>
        </authorList>
    </citation>
    <scope>NUCLEOTIDE SEQUENCE [LARGE SCALE GENOMIC DNA]</scope>
    <source>
        <strain evidence="9 10">PKUAC-SCTA183</strain>
    </source>
</reference>
<comment type="subcellular location">
    <subcellularLocation>
        <location evidence="1">Cell membrane</location>
        <topology evidence="1">Multi-pass membrane protein</topology>
    </subcellularLocation>
</comment>
<feature type="transmembrane region" description="Helical" evidence="7">
    <location>
        <begin position="303"/>
        <end position="321"/>
    </location>
</feature>
<dbReference type="PANTHER" id="PTHR43302">
    <property type="entry name" value="TRANSPORTER ARSB-RELATED"/>
    <property type="match status" value="1"/>
</dbReference>